<dbReference type="PANTHER" id="PTHR45772">
    <property type="entry name" value="CONSERVED COMPONENT OF ABC TRANSPORTER FOR NATURAL AMINO ACIDS-RELATED"/>
    <property type="match status" value="1"/>
</dbReference>
<dbReference type="InterPro" id="IPR051120">
    <property type="entry name" value="ABC_AA/LPS_Transport"/>
</dbReference>
<keyword evidence="6" id="KW-1185">Reference proteome</keyword>
<dbReference type="SUPFAM" id="SSF52540">
    <property type="entry name" value="P-loop containing nucleoside triphosphate hydrolases"/>
    <property type="match status" value="1"/>
</dbReference>
<dbReference type="InterPro" id="IPR003439">
    <property type="entry name" value="ABC_transporter-like_ATP-bd"/>
</dbReference>
<comment type="caution">
    <text evidence="5">The sequence shown here is derived from an EMBL/GenBank/DDBJ whole genome shotgun (WGS) entry which is preliminary data.</text>
</comment>
<keyword evidence="2" id="KW-0547">Nucleotide-binding</keyword>
<accession>A0A1V6LZR0</accession>
<evidence type="ECO:0000256" key="3">
    <source>
        <dbReference type="ARBA" id="ARBA00022840"/>
    </source>
</evidence>
<dbReference type="Proteomes" id="UP000242219">
    <property type="component" value="Unassembled WGS sequence"/>
</dbReference>
<evidence type="ECO:0000256" key="2">
    <source>
        <dbReference type="ARBA" id="ARBA00022741"/>
    </source>
</evidence>
<dbReference type="Pfam" id="PF00005">
    <property type="entry name" value="ABC_tran"/>
    <property type="match status" value="1"/>
</dbReference>
<feature type="domain" description="ABC transporter" evidence="4">
    <location>
        <begin position="20"/>
        <end position="101"/>
    </location>
</feature>
<dbReference type="Gene3D" id="3.40.50.300">
    <property type="entry name" value="P-loop containing nucleotide triphosphate hydrolases"/>
    <property type="match status" value="1"/>
</dbReference>
<sequence length="115" mass="12700">MDEILVLNKVSKSFNGIMAVKNVCLSIKKGEIVGLIGPNGAGKTTLFNLITKTNHIRPDSDEIFYNSRKMNGLSDYQVARMGIGRLFQDVKIWGSLTVIDHLLVAQSDATPLCQY</sequence>
<gene>
    <name evidence="5" type="ORF">BIY37_07190</name>
</gene>
<evidence type="ECO:0000259" key="4">
    <source>
        <dbReference type="Pfam" id="PF00005"/>
    </source>
</evidence>
<dbReference type="GO" id="GO:0005524">
    <property type="term" value="F:ATP binding"/>
    <property type="evidence" value="ECO:0007669"/>
    <property type="project" value="UniProtKB-KW"/>
</dbReference>
<evidence type="ECO:0000313" key="5">
    <source>
        <dbReference type="EMBL" id="OQD45638.1"/>
    </source>
</evidence>
<evidence type="ECO:0000313" key="6">
    <source>
        <dbReference type="Proteomes" id="UP000242219"/>
    </source>
</evidence>
<protein>
    <recommendedName>
        <fullName evidence="4">ABC transporter domain-containing protein</fullName>
    </recommendedName>
</protein>
<organism evidence="5 6">
    <name type="scientific">Candidatus Brocadia sapporoensis</name>
    <dbReference type="NCBI Taxonomy" id="392547"/>
    <lineage>
        <taxon>Bacteria</taxon>
        <taxon>Pseudomonadati</taxon>
        <taxon>Planctomycetota</taxon>
        <taxon>Candidatus Brocadiia</taxon>
        <taxon>Candidatus Brocadiales</taxon>
        <taxon>Candidatus Brocadiaceae</taxon>
        <taxon>Candidatus Brocadia</taxon>
    </lineage>
</organism>
<keyword evidence="3" id="KW-0067">ATP-binding</keyword>
<reference evidence="5 6" key="1">
    <citation type="journal article" date="2016" name="Genome Announc.">
        <title>Draft Genome Sequence of the Anaerobic Ammonium-Oxidizing Bacterium 'Candidatus Brocadia sp. 40'.</title>
        <authorList>
            <person name="Ali M."/>
            <person name="Haroon M.F."/>
            <person name="Narita Y."/>
            <person name="Zhang L."/>
            <person name="Rangel Shaw D."/>
            <person name="Okabe S."/>
            <person name="Saikaly P.E."/>
        </authorList>
    </citation>
    <scope>NUCLEOTIDE SEQUENCE [LARGE SCALE GENOMIC DNA]</scope>
    <source>
        <strain evidence="5 6">40</strain>
    </source>
</reference>
<keyword evidence="1" id="KW-0813">Transport</keyword>
<dbReference type="AlphaFoldDB" id="A0A1V6LZR0"/>
<dbReference type="InterPro" id="IPR027417">
    <property type="entry name" value="P-loop_NTPase"/>
</dbReference>
<dbReference type="GO" id="GO:0005886">
    <property type="term" value="C:plasma membrane"/>
    <property type="evidence" value="ECO:0007669"/>
    <property type="project" value="TreeGrafter"/>
</dbReference>
<dbReference type="GO" id="GO:0016887">
    <property type="term" value="F:ATP hydrolysis activity"/>
    <property type="evidence" value="ECO:0007669"/>
    <property type="project" value="InterPro"/>
</dbReference>
<evidence type="ECO:0000256" key="1">
    <source>
        <dbReference type="ARBA" id="ARBA00022448"/>
    </source>
</evidence>
<dbReference type="RefSeq" id="WP_070067146.1">
    <property type="nucleotide sequence ID" value="NZ_MJUW02000080.1"/>
</dbReference>
<dbReference type="EMBL" id="MJUW02000080">
    <property type="protein sequence ID" value="OQD45638.1"/>
    <property type="molecule type" value="Genomic_DNA"/>
</dbReference>
<name>A0A1V6LZR0_9BACT</name>
<proteinExistence type="predicted"/>